<evidence type="ECO:0000256" key="6">
    <source>
        <dbReference type="ARBA" id="ARBA00023163"/>
    </source>
</evidence>
<evidence type="ECO:0000256" key="4">
    <source>
        <dbReference type="ARBA" id="ARBA00022795"/>
    </source>
</evidence>
<proteinExistence type="inferred from homology"/>
<dbReference type="EMBL" id="CP001390">
    <property type="protein sequence ID" value="ACM20538.1"/>
    <property type="molecule type" value="Genomic_DNA"/>
</dbReference>
<evidence type="ECO:0000259" key="10">
    <source>
        <dbReference type="Pfam" id="PF04316"/>
    </source>
</evidence>
<evidence type="ECO:0000313" key="12">
    <source>
        <dbReference type="Proteomes" id="UP000007721"/>
    </source>
</evidence>
<dbReference type="NCBIfam" id="TIGR03824">
    <property type="entry name" value="FlgM_jcvi"/>
    <property type="match status" value="1"/>
</dbReference>
<protein>
    <recommendedName>
        <fullName evidence="2">Negative regulator of flagellin synthesis</fullName>
    </recommendedName>
    <alternativeName>
        <fullName evidence="8">Anti-sigma-28 factor</fullName>
    </alternativeName>
</protein>
<dbReference type="InterPro" id="IPR031316">
    <property type="entry name" value="FlgM_C"/>
</dbReference>
<dbReference type="KEGG" id="geo:Geob_2184"/>
<gene>
    <name evidence="11" type="ordered locus">Geob_2184</name>
</gene>
<evidence type="ECO:0000313" key="11">
    <source>
        <dbReference type="EMBL" id="ACM20538.1"/>
    </source>
</evidence>
<dbReference type="SUPFAM" id="SSF101498">
    <property type="entry name" value="Anti-sigma factor FlgM"/>
    <property type="match status" value="1"/>
</dbReference>
<dbReference type="AlphaFoldDB" id="B9M9G6"/>
<dbReference type="RefSeq" id="WP_012647267.1">
    <property type="nucleotide sequence ID" value="NC_011979.1"/>
</dbReference>
<dbReference type="OrthoDB" id="5398708at2"/>
<feature type="region of interest" description="Disordered" evidence="9">
    <location>
        <begin position="17"/>
        <end position="49"/>
    </location>
</feature>
<evidence type="ECO:0000256" key="9">
    <source>
        <dbReference type="SAM" id="MobiDB-lite"/>
    </source>
</evidence>
<dbReference type="Pfam" id="PF04316">
    <property type="entry name" value="FlgM"/>
    <property type="match status" value="1"/>
</dbReference>
<keyword evidence="5" id="KW-0805">Transcription regulation</keyword>
<sequence>MKIEDNSPSTVVDLLKHQKVEQNPSGVNGGKGAEAAAKTDKGGDKVDISVGAERVNKTSISLKGPENFRADKVAEIQSKIDAGTYQVSGRDVAEKLIAALSKTK</sequence>
<dbReference type="InterPro" id="IPR007412">
    <property type="entry name" value="FlgM"/>
</dbReference>
<name>B9M9G6_GEODF</name>
<dbReference type="InterPro" id="IPR035890">
    <property type="entry name" value="Anti-sigma-28_factor_FlgM_sf"/>
</dbReference>
<comment type="function">
    <text evidence="7">Responsible for the coupling of flagellin expression to flagellar assembly by preventing expression of the flagellin genes when a component of the middle class of proteins is defective. It negatively regulates flagellar genes by inhibiting the activity of FliA by directly binding to FliA.</text>
</comment>
<reference evidence="11 12" key="1">
    <citation type="submission" date="2009-01" db="EMBL/GenBank/DDBJ databases">
        <title>Complete sequence of Geobacter sp. FRC-32.</title>
        <authorList>
            <consortium name="US DOE Joint Genome Institute"/>
            <person name="Lucas S."/>
            <person name="Copeland A."/>
            <person name="Lapidus A."/>
            <person name="Glavina del Rio T."/>
            <person name="Dalin E."/>
            <person name="Tice H."/>
            <person name="Bruce D."/>
            <person name="Goodwin L."/>
            <person name="Pitluck S."/>
            <person name="Saunders E."/>
            <person name="Brettin T."/>
            <person name="Detter J.C."/>
            <person name="Han C."/>
            <person name="Larimer F."/>
            <person name="Land M."/>
            <person name="Hauser L."/>
            <person name="Kyrpides N."/>
            <person name="Ovchinnikova G."/>
            <person name="Kostka J."/>
            <person name="Richardson P."/>
        </authorList>
    </citation>
    <scope>NUCLEOTIDE SEQUENCE [LARGE SCALE GENOMIC DNA]</scope>
    <source>
        <strain evidence="12">DSM 22248 / JCM 15807 / FRC-32</strain>
    </source>
</reference>
<evidence type="ECO:0000256" key="3">
    <source>
        <dbReference type="ARBA" id="ARBA00022491"/>
    </source>
</evidence>
<accession>B9M9G6</accession>
<dbReference type="GO" id="GO:0044781">
    <property type="term" value="P:bacterial-type flagellum organization"/>
    <property type="evidence" value="ECO:0007669"/>
    <property type="project" value="UniProtKB-KW"/>
</dbReference>
<evidence type="ECO:0000256" key="5">
    <source>
        <dbReference type="ARBA" id="ARBA00023015"/>
    </source>
</evidence>
<keyword evidence="4" id="KW-1005">Bacterial flagellum biogenesis</keyword>
<evidence type="ECO:0000256" key="7">
    <source>
        <dbReference type="ARBA" id="ARBA00024739"/>
    </source>
</evidence>
<dbReference type="HOGENOM" id="CLU_169011_3_1_7"/>
<keyword evidence="3" id="KW-0678">Repressor</keyword>
<dbReference type="GO" id="GO:0045892">
    <property type="term" value="P:negative regulation of DNA-templated transcription"/>
    <property type="evidence" value="ECO:0007669"/>
    <property type="project" value="InterPro"/>
</dbReference>
<evidence type="ECO:0000256" key="2">
    <source>
        <dbReference type="ARBA" id="ARBA00017823"/>
    </source>
</evidence>
<keyword evidence="12" id="KW-1185">Reference proteome</keyword>
<comment type="similarity">
    <text evidence="1">Belongs to the FlgM family.</text>
</comment>
<evidence type="ECO:0000256" key="8">
    <source>
        <dbReference type="ARBA" id="ARBA00030117"/>
    </source>
</evidence>
<organism evidence="11 12">
    <name type="scientific">Geotalea daltonii (strain DSM 22248 / JCM 15807 / FRC-32)</name>
    <name type="common">Geobacter daltonii</name>
    <dbReference type="NCBI Taxonomy" id="316067"/>
    <lineage>
        <taxon>Bacteria</taxon>
        <taxon>Pseudomonadati</taxon>
        <taxon>Thermodesulfobacteriota</taxon>
        <taxon>Desulfuromonadia</taxon>
        <taxon>Geobacterales</taxon>
        <taxon>Geobacteraceae</taxon>
        <taxon>Geotalea</taxon>
    </lineage>
</organism>
<feature type="domain" description="Anti-sigma-28 factor FlgM C-terminal" evidence="10">
    <location>
        <begin position="44"/>
        <end position="97"/>
    </location>
</feature>
<dbReference type="Proteomes" id="UP000007721">
    <property type="component" value="Chromosome"/>
</dbReference>
<dbReference type="STRING" id="316067.Geob_2184"/>
<evidence type="ECO:0000256" key="1">
    <source>
        <dbReference type="ARBA" id="ARBA00005322"/>
    </source>
</evidence>
<feature type="compositionally biased region" description="Basic and acidic residues" evidence="9">
    <location>
        <begin position="37"/>
        <end position="47"/>
    </location>
</feature>
<keyword evidence="6" id="KW-0804">Transcription</keyword>